<dbReference type="SUPFAM" id="SSF56112">
    <property type="entry name" value="Protein kinase-like (PK-like)"/>
    <property type="match status" value="1"/>
</dbReference>
<organism evidence="2 3">
    <name type="scientific">Zingiber officinale</name>
    <name type="common">Ginger</name>
    <name type="synonym">Amomum zingiber</name>
    <dbReference type="NCBI Taxonomy" id="94328"/>
    <lineage>
        <taxon>Eukaryota</taxon>
        <taxon>Viridiplantae</taxon>
        <taxon>Streptophyta</taxon>
        <taxon>Embryophyta</taxon>
        <taxon>Tracheophyta</taxon>
        <taxon>Spermatophyta</taxon>
        <taxon>Magnoliopsida</taxon>
        <taxon>Liliopsida</taxon>
        <taxon>Zingiberales</taxon>
        <taxon>Zingiberaceae</taxon>
        <taxon>Zingiber</taxon>
    </lineage>
</organism>
<reference evidence="2 3" key="1">
    <citation type="submission" date="2020-08" db="EMBL/GenBank/DDBJ databases">
        <title>Plant Genome Project.</title>
        <authorList>
            <person name="Zhang R.-G."/>
        </authorList>
    </citation>
    <scope>NUCLEOTIDE SEQUENCE [LARGE SCALE GENOMIC DNA]</scope>
    <source>
        <tissue evidence="2">Rhizome</tissue>
    </source>
</reference>
<evidence type="ECO:0000313" key="2">
    <source>
        <dbReference type="EMBL" id="KAG6508894.1"/>
    </source>
</evidence>
<dbReference type="Proteomes" id="UP000734854">
    <property type="component" value="Unassembled WGS sequence"/>
</dbReference>
<evidence type="ECO:0000313" key="3">
    <source>
        <dbReference type="Proteomes" id="UP000734854"/>
    </source>
</evidence>
<dbReference type="PANTHER" id="PTHR11909">
    <property type="entry name" value="CASEIN KINASE-RELATED"/>
    <property type="match status" value="1"/>
</dbReference>
<name>A0A8J5L2D0_ZINOF</name>
<accession>A0A8J5L2D0</accession>
<proteinExistence type="inferred from homology"/>
<dbReference type="EMBL" id="JACMSC010000009">
    <property type="protein sequence ID" value="KAG6508894.1"/>
    <property type="molecule type" value="Genomic_DNA"/>
</dbReference>
<keyword evidence="3" id="KW-1185">Reference proteome</keyword>
<gene>
    <name evidence="2" type="ORF">ZIOFF_034276</name>
</gene>
<dbReference type="AlphaFoldDB" id="A0A8J5L2D0"/>
<dbReference type="InterPro" id="IPR011009">
    <property type="entry name" value="Kinase-like_dom_sf"/>
</dbReference>
<comment type="caution">
    <text evidence="2">The sequence shown here is derived from an EMBL/GenBank/DDBJ whole genome shotgun (WGS) entry which is preliminary data.</text>
</comment>
<dbReference type="Gene3D" id="1.10.510.10">
    <property type="entry name" value="Transferase(Phosphotransferase) domain 1"/>
    <property type="match status" value="1"/>
</dbReference>
<comment type="similarity">
    <text evidence="1">Belongs to the protein kinase superfamily. CK1 Ser/Thr protein kinase family. Casein kinase I subfamily.</text>
</comment>
<dbReference type="InterPro" id="IPR050235">
    <property type="entry name" value="CK1_Ser-Thr_kinase"/>
</dbReference>
<evidence type="ECO:0000256" key="1">
    <source>
        <dbReference type="ARBA" id="ARBA00005926"/>
    </source>
</evidence>
<protein>
    <submittedName>
        <fullName evidence="2">Uncharacterized protein</fullName>
    </submittedName>
</protein>
<sequence length="136" mass="15475">MLFCNRASFTRTRGRAVREPGQPHTAIRTLVAARMLAATSKPPVLNISIFSKIESDQIKGFFSTVKDEAIFFKSVTTIPQEVYIINYGLAKKYRHFQTHKHIPYRENKNLTGTASYASVNTHIRIEETAYVQLIAQ</sequence>